<feature type="binding site" evidence="2">
    <location>
        <begin position="154"/>
        <end position="155"/>
    </location>
    <ligand>
        <name>UDP-N-acetyl-alpha-D-muramoyl-L-alanyl-D-glutamate</name>
        <dbReference type="ChEBI" id="CHEBI:83900"/>
    </ligand>
</feature>
<dbReference type="InterPro" id="IPR013221">
    <property type="entry name" value="Mur_ligase_cen"/>
</dbReference>
<organism evidence="6 7">
    <name type="scientific">Solidesulfovibrio aerotolerans</name>
    <dbReference type="NCBI Taxonomy" id="295255"/>
    <lineage>
        <taxon>Bacteria</taxon>
        <taxon>Pseudomonadati</taxon>
        <taxon>Thermodesulfobacteriota</taxon>
        <taxon>Desulfovibrionia</taxon>
        <taxon>Desulfovibrionales</taxon>
        <taxon>Desulfovibrionaceae</taxon>
        <taxon>Solidesulfovibrio</taxon>
    </lineage>
</organism>
<dbReference type="InterPro" id="IPR036565">
    <property type="entry name" value="Mur-like_cat_sf"/>
</dbReference>
<keyword evidence="2" id="KW-0547">Nucleotide-binding</keyword>
<feature type="binding site" evidence="2">
    <location>
        <position position="189"/>
    </location>
    <ligand>
        <name>UDP-N-acetyl-alpha-D-muramoyl-L-alanyl-D-glutamate</name>
        <dbReference type="ChEBI" id="CHEBI:83900"/>
    </ligand>
</feature>
<evidence type="ECO:0000259" key="5">
    <source>
        <dbReference type="Pfam" id="PF08245"/>
    </source>
</evidence>
<dbReference type="SUPFAM" id="SSF63418">
    <property type="entry name" value="MurE/MurF N-terminal domain"/>
    <property type="match status" value="1"/>
</dbReference>
<dbReference type="GO" id="GO:0000287">
    <property type="term" value="F:magnesium ion binding"/>
    <property type="evidence" value="ECO:0007669"/>
    <property type="project" value="UniProtKB-UniRule"/>
</dbReference>
<dbReference type="Pfam" id="PF08245">
    <property type="entry name" value="Mur_ligase_M"/>
    <property type="match status" value="1"/>
</dbReference>
<comment type="subcellular location">
    <subcellularLocation>
        <location evidence="2 3">Cytoplasm</location>
    </subcellularLocation>
</comment>
<dbReference type="PANTHER" id="PTHR23135">
    <property type="entry name" value="MUR LIGASE FAMILY MEMBER"/>
    <property type="match status" value="1"/>
</dbReference>
<dbReference type="OrthoDB" id="9800958at2"/>
<keyword evidence="2 3" id="KW-0131">Cell cycle</keyword>
<evidence type="ECO:0000313" key="7">
    <source>
        <dbReference type="Proteomes" id="UP000482487"/>
    </source>
</evidence>
<protein>
    <recommendedName>
        <fullName evidence="2">UDP-N-acetylmuramoyl-L-alanyl-D-glutamate--2,6-diaminopimelate ligase</fullName>
        <ecNumber evidence="2">6.3.2.13</ecNumber>
    </recommendedName>
    <alternativeName>
        <fullName evidence="2">Meso-A2pm-adding enzyme</fullName>
    </alternativeName>
    <alternativeName>
        <fullName evidence="2">Meso-diaminopimelate-adding enzyme</fullName>
    </alternativeName>
    <alternativeName>
        <fullName evidence="2">UDP-MurNAc-L-Ala-D-Glu:meso-diaminopimelate ligase</fullName>
    </alternativeName>
    <alternativeName>
        <fullName evidence="2">UDP-MurNAc-tripeptide synthetase</fullName>
    </alternativeName>
    <alternativeName>
        <fullName evidence="2">UDP-N-acetylmuramyl-tripeptide synthetase</fullName>
    </alternativeName>
</protein>
<dbReference type="InterPro" id="IPR036615">
    <property type="entry name" value="Mur_ligase_C_dom_sf"/>
</dbReference>
<accession>A0A7C9INT6</accession>
<dbReference type="EC" id="6.3.2.13" evidence="2"/>
<dbReference type="NCBIfam" id="NF001124">
    <property type="entry name" value="PRK00139.1-2"/>
    <property type="match status" value="1"/>
</dbReference>
<feature type="domain" description="Mur ligase central" evidence="5">
    <location>
        <begin position="110"/>
        <end position="315"/>
    </location>
</feature>
<dbReference type="Gene3D" id="3.90.190.20">
    <property type="entry name" value="Mur ligase, C-terminal domain"/>
    <property type="match status" value="1"/>
</dbReference>
<dbReference type="GO" id="GO:0005524">
    <property type="term" value="F:ATP binding"/>
    <property type="evidence" value="ECO:0007669"/>
    <property type="project" value="UniProtKB-UniRule"/>
</dbReference>
<dbReference type="Pfam" id="PF02875">
    <property type="entry name" value="Mur_ligase_C"/>
    <property type="match status" value="1"/>
</dbReference>
<feature type="binding site" evidence="2">
    <location>
        <position position="187"/>
    </location>
    <ligand>
        <name>UDP-N-acetyl-alpha-D-muramoyl-L-alanyl-D-glutamate</name>
        <dbReference type="ChEBI" id="CHEBI:83900"/>
    </ligand>
</feature>
<dbReference type="Gene3D" id="3.40.1190.10">
    <property type="entry name" value="Mur-like, catalytic domain"/>
    <property type="match status" value="1"/>
</dbReference>
<evidence type="ECO:0000313" key="6">
    <source>
        <dbReference type="EMBL" id="MYL84506.1"/>
    </source>
</evidence>
<feature type="binding site" evidence="2">
    <location>
        <position position="460"/>
    </location>
    <ligand>
        <name>meso-2,6-diaminopimelate</name>
        <dbReference type="ChEBI" id="CHEBI:57791"/>
    </ligand>
</feature>
<dbReference type="SUPFAM" id="SSF53623">
    <property type="entry name" value="MurD-like peptide ligases, catalytic domain"/>
    <property type="match status" value="1"/>
</dbReference>
<evidence type="ECO:0000256" key="2">
    <source>
        <dbReference type="HAMAP-Rule" id="MF_00208"/>
    </source>
</evidence>
<feature type="binding site" evidence="2">
    <location>
        <position position="181"/>
    </location>
    <ligand>
        <name>UDP-N-acetyl-alpha-D-muramoyl-L-alanyl-D-glutamate</name>
        <dbReference type="ChEBI" id="CHEBI:83900"/>
    </ligand>
</feature>
<gene>
    <name evidence="2" type="primary">murE</name>
    <name evidence="6" type="ORF">GTA51_15405</name>
</gene>
<evidence type="ECO:0000256" key="3">
    <source>
        <dbReference type="RuleBase" id="RU004135"/>
    </source>
</evidence>
<dbReference type="EMBL" id="WVUD01000034">
    <property type="protein sequence ID" value="MYL84506.1"/>
    <property type="molecule type" value="Genomic_DNA"/>
</dbReference>
<dbReference type="GO" id="GO:0005737">
    <property type="term" value="C:cytoplasm"/>
    <property type="evidence" value="ECO:0007669"/>
    <property type="project" value="UniProtKB-SubCell"/>
</dbReference>
<keyword evidence="2" id="KW-0963">Cytoplasm</keyword>
<dbReference type="SUPFAM" id="SSF53244">
    <property type="entry name" value="MurD-like peptide ligases, peptide-binding domain"/>
    <property type="match status" value="1"/>
</dbReference>
<keyword evidence="2" id="KW-0460">Magnesium</keyword>
<comment type="caution">
    <text evidence="2">Lacks conserved residue(s) required for the propagation of feature annotation.</text>
</comment>
<name>A0A7C9INT6_9BACT</name>
<dbReference type="InterPro" id="IPR035911">
    <property type="entry name" value="MurE/MurF_N"/>
</dbReference>
<feature type="binding site" evidence="2">
    <location>
        <position position="385"/>
    </location>
    <ligand>
        <name>meso-2,6-diaminopimelate</name>
        <dbReference type="ChEBI" id="CHEBI:57791"/>
    </ligand>
</feature>
<comment type="catalytic activity">
    <reaction evidence="2">
        <text>UDP-N-acetyl-alpha-D-muramoyl-L-alanyl-D-glutamate + meso-2,6-diaminopimelate + ATP = UDP-N-acetyl-alpha-D-muramoyl-L-alanyl-gamma-D-glutamyl-meso-2,6-diaminopimelate + ADP + phosphate + H(+)</text>
        <dbReference type="Rhea" id="RHEA:23676"/>
        <dbReference type="ChEBI" id="CHEBI:15378"/>
        <dbReference type="ChEBI" id="CHEBI:30616"/>
        <dbReference type="ChEBI" id="CHEBI:43474"/>
        <dbReference type="ChEBI" id="CHEBI:57791"/>
        <dbReference type="ChEBI" id="CHEBI:83900"/>
        <dbReference type="ChEBI" id="CHEBI:83905"/>
        <dbReference type="ChEBI" id="CHEBI:456216"/>
        <dbReference type="EC" id="6.3.2.13"/>
    </reaction>
</comment>
<dbReference type="UniPathway" id="UPA00219"/>
<dbReference type="Proteomes" id="UP000482487">
    <property type="component" value="Unassembled WGS sequence"/>
</dbReference>
<feature type="binding site" evidence="2">
    <location>
        <position position="464"/>
    </location>
    <ligand>
        <name>meso-2,6-diaminopimelate</name>
        <dbReference type="ChEBI" id="CHEBI:57791"/>
    </ligand>
</feature>
<keyword evidence="2 6" id="KW-0436">Ligase</keyword>
<comment type="similarity">
    <text evidence="1 2">Belongs to the MurCDEF family. MurE subfamily.</text>
</comment>
<keyword evidence="2 3" id="KW-0133">Cell shape</keyword>
<dbReference type="GO" id="GO:0008765">
    <property type="term" value="F:UDP-N-acetylmuramoylalanyl-D-glutamate-2,6-diaminopimelate ligase activity"/>
    <property type="evidence" value="ECO:0007669"/>
    <property type="project" value="UniProtKB-UniRule"/>
</dbReference>
<comment type="caution">
    <text evidence="6">The sequence shown here is derived from an EMBL/GenBank/DDBJ whole genome shotgun (WGS) entry which is preliminary data.</text>
</comment>
<keyword evidence="2 3" id="KW-0961">Cell wall biogenesis/degradation</keyword>
<feature type="binding site" evidence="2">
    <location>
        <position position="30"/>
    </location>
    <ligand>
        <name>UDP-N-acetyl-alpha-D-muramoyl-L-alanyl-D-glutamate</name>
        <dbReference type="ChEBI" id="CHEBI:83900"/>
    </ligand>
</feature>
<keyword evidence="2 3" id="KW-0132">Cell division</keyword>
<comment type="function">
    <text evidence="2">Catalyzes the addition of meso-diaminopimelic acid to the nucleotide precursor UDP-N-acetylmuramoyl-L-alanyl-D-glutamate (UMAG) in the biosynthesis of bacterial cell-wall peptidoglycan.</text>
</comment>
<comment type="cofactor">
    <cofactor evidence="2">
        <name>Mg(2+)</name>
        <dbReference type="ChEBI" id="CHEBI:18420"/>
    </cofactor>
</comment>
<dbReference type="AlphaFoldDB" id="A0A7C9INT6"/>
<feature type="binding site" evidence="2">
    <location>
        <begin position="112"/>
        <end position="118"/>
    </location>
    <ligand>
        <name>ATP</name>
        <dbReference type="ChEBI" id="CHEBI:30616"/>
    </ligand>
</feature>
<feature type="binding site" evidence="2">
    <location>
        <begin position="409"/>
        <end position="412"/>
    </location>
    <ligand>
        <name>meso-2,6-diaminopimelate</name>
        <dbReference type="ChEBI" id="CHEBI:57791"/>
    </ligand>
</feature>
<dbReference type="GO" id="GO:0071555">
    <property type="term" value="P:cell wall organization"/>
    <property type="evidence" value="ECO:0007669"/>
    <property type="project" value="UniProtKB-KW"/>
</dbReference>
<dbReference type="GO" id="GO:0009252">
    <property type="term" value="P:peptidoglycan biosynthetic process"/>
    <property type="evidence" value="ECO:0007669"/>
    <property type="project" value="UniProtKB-UniRule"/>
</dbReference>
<dbReference type="GO" id="GO:0008360">
    <property type="term" value="P:regulation of cell shape"/>
    <property type="evidence" value="ECO:0007669"/>
    <property type="project" value="UniProtKB-KW"/>
</dbReference>
<feature type="short sequence motif" description="Meso-diaminopimelate recognition motif" evidence="2">
    <location>
        <begin position="409"/>
        <end position="412"/>
    </location>
</feature>
<keyword evidence="2 3" id="KW-0573">Peptidoglycan synthesis</keyword>
<feature type="modified residue" description="N6-carboxylysine" evidence="2">
    <location>
        <position position="221"/>
    </location>
</feature>
<dbReference type="Gene3D" id="3.40.1390.10">
    <property type="entry name" value="MurE/MurF, N-terminal domain"/>
    <property type="match status" value="1"/>
</dbReference>
<dbReference type="InterPro" id="IPR004101">
    <property type="entry name" value="Mur_ligase_C"/>
</dbReference>
<dbReference type="InterPro" id="IPR005761">
    <property type="entry name" value="UDP-N-AcMur-Glu-dNH2Pim_ligase"/>
</dbReference>
<proteinExistence type="inferred from homology"/>
<dbReference type="HAMAP" id="MF_00208">
    <property type="entry name" value="MurE"/>
    <property type="match status" value="1"/>
</dbReference>
<evidence type="ECO:0000256" key="1">
    <source>
        <dbReference type="ARBA" id="ARBA00005898"/>
    </source>
</evidence>
<sequence length="489" mass="51165">MTPMTPNAAPDLPALLATVRQGGVDVAAHSGKVSPGGVFVALPGSKDDGSRFVADALTRGAAFVVAEPGTVLPAGSSARLVVAGDAKAALGALAGARYGTESMTMPVVAVTGTNGKTTVAYLIERLGTAAGRKVGLLGTVAYRWPGVSRDATLTTPDCLTIHESLGAMAAAGCDLAVMEASSHALDQDRLAGLTFAAAVFTNLTQDHLDYHKDMASYFEAKAKLFRRSLSRPEHAVLNFDDPFGLRLLHEFPTAIGYGLTVPPTGFARLLIGGIDHAGRDGLTLGATFGEDSYAIASPMPGRHNAQNILAAFGAALVLGLPTHTLTALADCHGAPGRLERIPNPAGRTVLVDYAHTPDALENVLSAAREFTAGRLFVVFGCGGDRDRTKRPLMGAAVARHADVAVLTSDNPRHEDPLAIMDDAKPGLKKARRTILEPDRRRAIELALSEMRPEDVLVIAGKGHETYQQIGDVKHPFSDAAVVRELTGCA</sequence>
<evidence type="ECO:0000259" key="4">
    <source>
        <dbReference type="Pfam" id="PF02875"/>
    </source>
</evidence>
<dbReference type="GO" id="GO:0051301">
    <property type="term" value="P:cell division"/>
    <property type="evidence" value="ECO:0007669"/>
    <property type="project" value="UniProtKB-KW"/>
</dbReference>
<dbReference type="NCBIfam" id="TIGR01085">
    <property type="entry name" value="murE"/>
    <property type="match status" value="1"/>
</dbReference>
<comment type="pathway">
    <text evidence="2 3">Cell wall biogenesis; peptidoglycan biosynthesis.</text>
</comment>
<keyword evidence="2" id="KW-0067">ATP-binding</keyword>
<keyword evidence="7" id="KW-1185">Reference proteome</keyword>
<comment type="PTM">
    <text evidence="2">Carboxylation is probably crucial for Mg(2+) binding and, consequently, for the gamma-phosphate positioning of ATP.</text>
</comment>
<dbReference type="PANTHER" id="PTHR23135:SF4">
    <property type="entry name" value="UDP-N-ACETYLMURAMOYL-L-ALANYL-D-GLUTAMATE--2,6-DIAMINOPIMELATE LIGASE MURE HOMOLOG, CHLOROPLASTIC"/>
    <property type="match status" value="1"/>
</dbReference>
<dbReference type="NCBIfam" id="NF001126">
    <property type="entry name" value="PRK00139.1-4"/>
    <property type="match status" value="1"/>
</dbReference>
<feature type="domain" description="Mur ligase C-terminal" evidence="4">
    <location>
        <begin position="336"/>
        <end position="462"/>
    </location>
</feature>
<reference evidence="6 7" key="1">
    <citation type="submission" date="2020-01" db="EMBL/GenBank/DDBJ databases">
        <title>Genome sequence of Desulfovibrio aerotolerans DSM 16695(T).</title>
        <authorList>
            <person name="Karnachuk O."/>
            <person name="Avakyan M."/>
            <person name="Mardanov A."/>
            <person name="Kadnikov V."/>
            <person name="Ravin N."/>
        </authorList>
    </citation>
    <scope>NUCLEOTIDE SEQUENCE [LARGE SCALE GENOMIC DNA]</scope>
    <source>
        <strain evidence="6 7">DSM 16695</strain>
    </source>
</reference>